<feature type="coiled-coil region" evidence="3">
    <location>
        <begin position="370"/>
        <end position="404"/>
    </location>
</feature>
<keyword evidence="2" id="KW-0472">Membrane</keyword>
<reference evidence="4 5" key="1">
    <citation type="submission" date="2018-05" db="EMBL/GenBank/DDBJ databases">
        <title>Marinilabilia rubrum sp. nov., isolated from saltern sediment.</title>
        <authorList>
            <person name="Zhang R."/>
        </authorList>
    </citation>
    <scope>NUCLEOTIDE SEQUENCE [LARGE SCALE GENOMIC DNA]</scope>
    <source>
        <strain evidence="4 5">WTE16</strain>
    </source>
</reference>
<dbReference type="GO" id="GO:0015562">
    <property type="term" value="F:efflux transmembrane transporter activity"/>
    <property type="evidence" value="ECO:0007669"/>
    <property type="project" value="InterPro"/>
</dbReference>
<dbReference type="SUPFAM" id="SSF56954">
    <property type="entry name" value="Outer membrane efflux proteins (OEP)"/>
    <property type="match status" value="1"/>
</dbReference>
<comment type="caution">
    <text evidence="4">The sequence shown here is derived from an EMBL/GenBank/DDBJ whole genome shotgun (WGS) entry which is preliminary data.</text>
</comment>
<dbReference type="NCBIfam" id="TIGR01845">
    <property type="entry name" value="outer_NodT"/>
    <property type="match status" value="1"/>
</dbReference>
<comment type="similarity">
    <text evidence="1 2">Belongs to the outer membrane factor (OMF) (TC 1.B.17) family.</text>
</comment>
<keyword evidence="5" id="KW-1185">Reference proteome</keyword>
<dbReference type="AlphaFoldDB" id="A0A2U2B9P9"/>
<accession>A0A2U2B9P9</accession>
<keyword evidence="2" id="KW-0812">Transmembrane</keyword>
<dbReference type="EMBL" id="QEWP01000005">
    <property type="protein sequence ID" value="PWD99801.1"/>
    <property type="molecule type" value="Genomic_DNA"/>
</dbReference>
<evidence type="ECO:0000256" key="1">
    <source>
        <dbReference type="ARBA" id="ARBA00007613"/>
    </source>
</evidence>
<keyword evidence="2" id="KW-0449">Lipoprotein</keyword>
<gene>
    <name evidence="4" type="ORF">DDZ16_07855</name>
</gene>
<dbReference type="GO" id="GO:0005886">
    <property type="term" value="C:plasma membrane"/>
    <property type="evidence" value="ECO:0007669"/>
    <property type="project" value="UniProtKB-SubCell"/>
</dbReference>
<dbReference type="OrthoDB" id="9770517at2"/>
<keyword evidence="2" id="KW-1134">Transmembrane beta strand</keyword>
<evidence type="ECO:0008006" key="6">
    <source>
        <dbReference type="Google" id="ProtNLM"/>
    </source>
</evidence>
<dbReference type="InterPro" id="IPR010131">
    <property type="entry name" value="MdtP/NodT-like"/>
</dbReference>
<sequence>MKHFIIIIFSGLFISIWNIGCSRKTADISMPVQELESFSSSGEADLPDRWWTVFESEMLNNLVDSALSSNLDLRTAWYRLQEARAIERREKSSFFPRINAFGNAETSSGDDIPGSSDQFSAGLSASYEVDLWGRIRSAARAQEFRTQASFLDYQTMALTISSEVAFAWFELQESRLQVDIATEQFEINQRMVDLLRSRFGNGQTNYADVLRQERLLESTREQMLIAESRAQVVENRLQVLIGNPPKKNSGFEKANLPVLPPLPETGIPSDLVKRRPDVVSQFNLLRAADRDRASAISSQFPRLSLSASLNSSSDNADDLFDNWVRSFAGNLMAPLFYGGERRAEADRAEAVKNQRLYEYSQSVLIAFREVEDALVREKKQKQRVESLKKQLKLARDAYDQIRRSYLNGMGNYLDVLTALEEEQRLQREIMAGRLTLLEYRISLYRALAGGFETEEINQEQ</sequence>
<proteinExistence type="inferred from homology"/>
<evidence type="ECO:0000256" key="3">
    <source>
        <dbReference type="SAM" id="Coils"/>
    </source>
</evidence>
<name>A0A2U2B9P9_9BACT</name>
<comment type="subcellular location">
    <subcellularLocation>
        <location evidence="2">Cell membrane</location>
        <topology evidence="2">Lipid-anchor</topology>
    </subcellularLocation>
</comment>
<evidence type="ECO:0000313" key="5">
    <source>
        <dbReference type="Proteomes" id="UP000244956"/>
    </source>
</evidence>
<keyword evidence="2" id="KW-0564">Palmitate</keyword>
<dbReference type="PANTHER" id="PTHR30203">
    <property type="entry name" value="OUTER MEMBRANE CATION EFFLUX PROTEIN"/>
    <property type="match status" value="1"/>
</dbReference>
<evidence type="ECO:0000313" key="4">
    <source>
        <dbReference type="EMBL" id="PWD99801.1"/>
    </source>
</evidence>
<keyword evidence="3" id="KW-0175">Coiled coil</keyword>
<dbReference type="Proteomes" id="UP000244956">
    <property type="component" value="Unassembled WGS sequence"/>
</dbReference>
<evidence type="ECO:0000256" key="2">
    <source>
        <dbReference type="RuleBase" id="RU362097"/>
    </source>
</evidence>
<dbReference type="InterPro" id="IPR003423">
    <property type="entry name" value="OMP_efflux"/>
</dbReference>
<protein>
    <recommendedName>
        <fullName evidence="6">Transporter</fullName>
    </recommendedName>
</protein>
<dbReference type="Pfam" id="PF02321">
    <property type="entry name" value="OEP"/>
    <property type="match status" value="2"/>
</dbReference>
<dbReference type="Gene3D" id="2.20.200.10">
    <property type="entry name" value="Outer membrane efflux proteins (OEP)"/>
    <property type="match status" value="1"/>
</dbReference>
<organism evidence="4 5">
    <name type="scientific">Marinilabilia rubra</name>
    <dbReference type="NCBI Taxonomy" id="2162893"/>
    <lineage>
        <taxon>Bacteria</taxon>
        <taxon>Pseudomonadati</taxon>
        <taxon>Bacteroidota</taxon>
        <taxon>Bacteroidia</taxon>
        <taxon>Marinilabiliales</taxon>
        <taxon>Marinilabiliaceae</taxon>
        <taxon>Marinilabilia</taxon>
    </lineage>
</organism>
<dbReference type="RefSeq" id="WP_109263902.1">
    <property type="nucleotide sequence ID" value="NZ_QEWP01000005.1"/>
</dbReference>
<dbReference type="Gene3D" id="1.20.1600.10">
    <property type="entry name" value="Outer membrane efflux proteins (OEP)"/>
    <property type="match status" value="1"/>
</dbReference>
<dbReference type="PANTHER" id="PTHR30203:SF33">
    <property type="entry name" value="BLR4455 PROTEIN"/>
    <property type="match status" value="1"/>
</dbReference>